<dbReference type="PROSITE" id="PS00108">
    <property type="entry name" value="PROTEIN_KINASE_ST"/>
    <property type="match status" value="1"/>
</dbReference>
<dbReference type="PROSITE" id="PS50011">
    <property type="entry name" value="PROTEIN_KINASE_DOM"/>
    <property type="match status" value="1"/>
</dbReference>
<evidence type="ECO:0000313" key="3">
    <source>
        <dbReference type="Proteomes" id="UP001562357"/>
    </source>
</evidence>
<organism evidence="2 3">
    <name type="scientific">Epichloe bromicola</name>
    <dbReference type="NCBI Taxonomy" id="79588"/>
    <lineage>
        <taxon>Eukaryota</taxon>
        <taxon>Fungi</taxon>
        <taxon>Dikarya</taxon>
        <taxon>Ascomycota</taxon>
        <taxon>Pezizomycotina</taxon>
        <taxon>Sordariomycetes</taxon>
        <taxon>Hypocreomycetidae</taxon>
        <taxon>Hypocreales</taxon>
        <taxon>Clavicipitaceae</taxon>
        <taxon>Epichloe</taxon>
    </lineage>
</organism>
<dbReference type="InterPro" id="IPR008271">
    <property type="entry name" value="Ser/Thr_kinase_AS"/>
</dbReference>
<dbReference type="PANTHER" id="PTHR44167:SF24">
    <property type="entry name" value="SERINE_THREONINE-PROTEIN KINASE CHK2"/>
    <property type="match status" value="1"/>
</dbReference>
<dbReference type="SUPFAM" id="SSF56112">
    <property type="entry name" value="Protein kinase-like (PK-like)"/>
    <property type="match status" value="1"/>
</dbReference>
<dbReference type="EMBL" id="BAAFGZ010000342">
    <property type="protein sequence ID" value="GAB0137989.1"/>
    <property type="molecule type" value="Genomic_DNA"/>
</dbReference>
<gene>
    <name evidence="2" type="primary">g6238</name>
    <name evidence="2" type="ORF">EsDP_00006238</name>
</gene>
<dbReference type="InterPro" id="IPR011009">
    <property type="entry name" value="Kinase-like_dom_sf"/>
</dbReference>
<dbReference type="Pfam" id="PF00069">
    <property type="entry name" value="Pkinase"/>
    <property type="match status" value="1"/>
</dbReference>
<sequence length="269" mass="30664">MRDIINTAATSIFYGRHSTYGLIAVKCLRQKPAVLGPTVHTFAQYWENEKRLLQNVDHPSIIKFVGADARFFSIYMEYLPYPDLTGMMSRPGYMFTGTTDDATRVLRDMASALEHLAVERKLLHNDIKPGNILYDPARGAVLVDFGLGSSESEKICKGGTPWYVPREFMIEGKRGFESDIFALGVTLLYLLNKTPLPELHCNGWIIARVARDDLERSRMERWLQEVAQMRSQLADDVIELLVKQMIDEDLEHRISAASLVRRTQNLARN</sequence>
<dbReference type="Proteomes" id="UP001562357">
    <property type="component" value="Unassembled WGS sequence"/>
</dbReference>
<keyword evidence="3" id="KW-1185">Reference proteome</keyword>
<dbReference type="InterPro" id="IPR000719">
    <property type="entry name" value="Prot_kinase_dom"/>
</dbReference>
<dbReference type="PANTHER" id="PTHR44167">
    <property type="entry name" value="OVARIAN-SPECIFIC SERINE/THREONINE-PROTEIN KINASE LOK-RELATED"/>
    <property type="match status" value="1"/>
</dbReference>
<proteinExistence type="predicted"/>
<evidence type="ECO:0000259" key="1">
    <source>
        <dbReference type="PROSITE" id="PS50011"/>
    </source>
</evidence>
<reference evidence="3" key="1">
    <citation type="submission" date="2024-06" db="EMBL/GenBank/DDBJ databases">
        <title>Draft Genome Sequences of Epichloe bromicola Strains Isolated from Elymus ciliaris.</title>
        <authorList>
            <consortium name="Epichloe bromicola genome sequencing consortium"/>
            <person name="Miura A."/>
            <person name="Imano S."/>
            <person name="Ashida A."/>
            <person name="Sato I."/>
            <person name="Chiba S."/>
            <person name="Tanaka A."/>
            <person name="Camagna M."/>
            <person name="Takemoto D."/>
        </authorList>
    </citation>
    <scope>NUCLEOTIDE SEQUENCE [LARGE SCALE GENOMIC DNA]</scope>
    <source>
        <strain evidence="3">DP</strain>
    </source>
</reference>
<name>A0ABQ0CX16_9HYPO</name>
<dbReference type="SMART" id="SM00220">
    <property type="entry name" value="S_TKc"/>
    <property type="match status" value="1"/>
</dbReference>
<accession>A0ABQ0CX16</accession>
<comment type="caution">
    <text evidence="2">The sequence shown here is derived from an EMBL/GenBank/DDBJ whole genome shotgun (WGS) entry which is preliminary data.</text>
</comment>
<dbReference type="CDD" id="cd00180">
    <property type="entry name" value="PKc"/>
    <property type="match status" value="1"/>
</dbReference>
<feature type="domain" description="Protein kinase" evidence="1">
    <location>
        <begin position="1"/>
        <end position="266"/>
    </location>
</feature>
<evidence type="ECO:0000313" key="2">
    <source>
        <dbReference type="EMBL" id="GAB0137989.1"/>
    </source>
</evidence>
<dbReference type="Gene3D" id="1.10.510.10">
    <property type="entry name" value="Transferase(Phosphotransferase) domain 1"/>
    <property type="match status" value="1"/>
</dbReference>
<protein>
    <recommendedName>
        <fullName evidence="1">Protein kinase domain-containing protein</fullName>
    </recommendedName>
</protein>